<accession>A0A9P8I6E9</accession>
<dbReference type="InterPro" id="IPR021840">
    <property type="entry name" value="DUF3433"/>
</dbReference>
<keyword evidence="2" id="KW-1185">Reference proteome</keyword>
<dbReference type="OrthoDB" id="5428901at2759"/>
<proteinExistence type="predicted"/>
<name>A0A9P8I6E9_9PEZI</name>
<comment type="caution">
    <text evidence="1">The sequence shown here is derived from an EMBL/GenBank/DDBJ whole genome shotgun (WGS) entry which is preliminary data.</text>
</comment>
<gene>
    <name evidence="1" type="ORF">FGG08_004946</name>
</gene>
<dbReference type="EMBL" id="JAGHQL010000108">
    <property type="protein sequence ID" value="KAH0538448.1"/>
    <property type="molecule type" value="Genomic_DNA"/>
</dbReference>
<evidence type="ECO:0000313" key="2">
    <source>
        <dbReference type="Proteomes" id="UP000698800"/>
    </source>
</evidence>
<reference evidence="1" key="1">
    <citation type="submission" date="2021-03" db="EMBL/GenBank/DDBJ databases">
        <title>Comparative genomics and phylogenomic investigation of the class Geoglossomycetes provide insights into ecological specialization and systematics.</title>
        <authorList>
            <person name="Melie T."/>
            <person name="Pirro S."/>
            <person name="Miller A.N."/>
            <person name="Quandt A."/>
        </authorList>
    </citation>
    <scope>NUCLEOTIDE SEQUENCE</scope>
    <source>
        <strain evidence="1">GBOQ0MN5Z8</strain>
    </source>
</reference>
<dbReference type="Proteomes" id="UP000698800">
    <property type="component" value="Unassembled WGS sequence"/>
</dbReference>
<sequence length="326" mass="36548">MGHPEVENDFRGSGAEISAKELNEYFEEKKYKLGMYHNTTGRERYGVIPASADGGVTQEVGLTPREIDLDSSAARIQICEWMRESRDVYRRDLLLLLLGTLVATIAHFRDVNNSRLTKFFKGRSVGRRLLFAVLCCLASSNGPILKEVRTINGPRARRKLLKHFLSESRTLLPYIRLNQPDAHPRPTILLRKRTLPLTSLLPMLHNRHFTAATIAFTALLSEFLVVALSGLPYRPGQLREEFLFCAIASLRVLSIMLAELGGLDIWRRFLPHLPRKPDSVAAAMTYVCDSKMNVGLGAGFCQPASQEHLAAGKKISIWPAAKNGRR</sequence>
<organism evidence="1 2">
    <name type="scientific">Glutinoglossum americanum</name>
    <dbReference type="NCBI Taxonomy" id="1670608"/>
    <lineage>
        <taxon>Eukaryota</taxon>
        <taxon>Fungi</taxon>
        <taxon>Dikarya</taxon>
        <taxon>Ascomycota</taxon>
        <taxon>Pezizomycotina</taxon>
        <taxon>Geoglossomycetes</taxon>
        <taxon>Geoglossales</taxon>
        <taxon>Geoglossaceae</taxon>
        <taxon>Glutinoglossum</taxon>
    </lineage>
</organism>
<protein>
    <submittedName>
        <fullName evidence="1">Uncharacterized protein</fullName>
    </submittedName>
</protein>
<evidence type="ECO:0000313" key="1">
    <source>
        <dbReference type="EMBL" id="KAH0538448.1"/>
    </source>
</evidence>
<dbReference type="AlphaFoldDB" id="A0A9P8I6E9"/>
<dbReference type="Pfam" id="PF11915">
    <property type="entry name" value="DUF3433"/>
    <property type="match status" value="1"/>
</dbReference>